<dbReference type="GO" id="GO:0008170">
    <property type="term" value="F:N-methyltransferase activity"/>
    <property type="evidence" value="ECO:0007669"/>
    <property type="project" value="InterPro"/>
</dbReference>
<dbReference type="AlphaFoldDB" id="D7A2P3"/>
<organism evidence="6 7">
    <name type="scientific">Ancylobacter novellus (strain ATCC 8093 / DSM 506 / JCM 20403 / CCM 1077 / IAM 12100 / NBRC 12443 / NCIMB 10456)</name>
    <name type="common">Starkeya novella</name>
    <dbReference type="NCBI Taxonomy" id="639283"/>
    <lineage>
        <taxon>Bacteria</taxon>
        <taxon>Pseudomonadati</taxon>
        <taxon>Pseudomonadota</taxon>
        <taxon>Alphaproteobacteria</taxon>
        <taxon>Hyphomicrobiales</taxon>
        <taxon>Xanthobacteraceae</taxon>
        <taxon>Ancylobacter</taxon>
    </lineage>
</organism>
<keyword evidence="2" id="KW-0808">Transferase</keyword>
<sequence length="480" mass="52622">MSCNPPVQPAVASIVSNAPIVPEEYRNLELLIRCIPIEHIKSYEHNPRTHSKHQIDLIFDSIRTFGFVSPVTIANDGTLIAGHARVIAAKSLGYTSIPAICLSHLTQAEQRALRIADNKIAERAGWNDKFLAEEFAFLTTDLSVDFDVAVTGFENPEIDGLIAGLDDDEASADERDVVPEVSWGSPVSQFGDRFDLDEHSIICGDSTDSGTFGELMGDERATVVSSDGPYNVAINGHVSSTGRHREFVAGVGEMDADAFTAFNASYLNNCLAYSVPGVLIYAFMDWRHMEEVLSAGRLAKLDLQNLCVWNKGSGGMGSFYRSQHELVFVFKEPSASHVNNVKLGKFGRNRTNVWNYPGASSLRKELELHPTPKPVALVADIIRDASNRGDVVLDPFSGSGTTIIAAASTGRRARVIELDPHYVDVAVRRWEEWSGGVARHSATGLTFAELAQRRRLSKERAAPKATRIRVRRSTTLIGEE</sequence>
<dbReference type="GO" id="GO:0032259">
    <property type="term" value="P:methylation"/>
    <property type="evidence" value="ECO:0007669"/>
    <property type="project" value="UniProtKB-KW"/>
</dbReference>
<evidence type="ECO:0000256" key="2">
    <source>
        <dbReference type="ARBA" id="ARBA00022679"/>
    </source>
</evidence>
<dbReference type="REBASE" id="26387">
    <property type="entry name" value="M.Sno506ORF4308P"/>
</dbReference>
<dbReference type="RefSeq" id="WP_013169073.1">
    <property type="nucleotide sequence ID" value="NC_014217.1"/>
</dbReference>
<evidence type="ECO:0000313" key="6">
    <source>
        <dbReference type="EMBL" id="ADH91573.1"/>
    </source>
</evidence>
<dbReference type="HOGENOM" id="CLU_024927_0_0_5"/>
<comment type="catalytic activity">
    <reaction evidence="3">
        <text>a 2'-deoxyadenosine in DNA + S-adenosyl-L-methionine = an N(6)-methyl-2'-deoxyadenosine in DNA + S-adenosyl-L-homocysteine + H(+)</text>
        <dbReference type="Rhea" id="RHEA:15197"/>
        <dbReference type="Rhea" id="RHEA-COMP:12418"/>
        <dbReference type="Rhea" id="RHEA-COMP:12419"/>
        <dbReference type="ChEBI" id="CHEBI:15378"/>
        <dbReference type="ChEBI" id="CHEBI:57856"/>
        <dbReference type="ChEBI" id="CHEBI:59789"/>
        <dbReference type="ChEBI" id="CHEBI:90615"/>
        <dbReference type="ChEBI" id="CHEBI:90616"/>
        <dbReference type="EC" id="2.1.1.72"/>
    </reaction>
</comment>
<dbReference type="InterPro" id="IPR002941">
    <property type="entry name" value="DNA_methylase_N4/N6"/>
</dbReference>
<dbReference type="GO" id="GO:0009007">
    <property type="term" value="F:site-specific DNA-methyltransferase (adenine-specific) activity"/>
    <property type="evidence" value="ECO:0007669"/>
    <property type="project" value="UniProtKB-EC"/>
</dbReference>
<dbReference type="STRING" id="639283.Snov_4308"/>
<dbReference type="Pfam" id="PF01555">
    <property type="entry name" value="N6_N4_Mtase"/>
    <property type="match status" value="1"/>
</dbReference>
<dbReference type="Gene3D" id="3.90.1530.10">
    <property type="entry name" value="Conserved hypothetical protein from pyrococcus furiosus pfu- 392566-001, ParB domain"/>
    <property type="match status" value="1"/>
</dbReference>
<dbReference type="KEGG" id="sno:Snov_4308"/>
<dbReference type="EMBL" id="CP002026">
    <property type="protein sequence ID" value="ADH91573.1"/>
    <property type="molecule type" value="Genomic_DNA"/>
</dbReference>
<dbReference type="OrthoDB" id="9773571at2"/>
<dbReference type="InterPro" id="IPR001091">
    <property type="entry name" value="RM_Methyltransferase"/>
</dbReference>
<dbReference type="EC" id="2.1.1.-" evidence="4"/>
<dbReference type="Pfam" id="PF02195">
    <property type="entry name" value="ParB_N"/>
    <property type="match status" value="1"/>
</dbReference>
<evidence type="ECO:0000256" key="1">
    <source>
        <dbReference type="ARBA" id="ARBA00022603"/>
    </source>
</evidence>
<gene>
    <name evidence="6" type="ordered locus">Snov_4308</name>
</gene>
<dbReference type="Gene3D" id="3.40.50.150">
    <property type="entry name" value="Vaccinia Virus protein VP39"/>
    <property type="match status" value="1"/>
</dbReference>
<keyword evidence="1 6" id="KW-0489">Methyltransferase</keyword>
<dbReference type="InterPro" id="IPR015840">
    <property type="entry name" value="DNA_MeTrfase_ParB"/>
</dbReference>
<dbReference type="InterPro" id="IPR003115">
    <property type="entry name" value="ParB_N"/>
</dbReference>
<protein>
    <recommendedName>
        <fullName evidence="4">Methyltransferase</fullName>
        <ecNumber evidence="4">2.1.1.-</ecNumber>
    </recommendedName>
</protein>
<accession>D7A2P3</accession>
<dbReference type="eggNOG" id="COG0863">
    <property type="taxonomic scope" value="Bacteria"/>
</dbReference>
<feature type="domain" description="ParB-like N-terminal" evidence="5">
    <location>
        <begin position="33"/>
        <end position="119"/>
    </location>
</feature>
<dbReference type="eggNOG" id="COG1475">
    <property type="taxonomic scope" value="Bacteria"/>
</dbReference>
<reference evidence="6 7" key="1">
    <citation type="journal article" date="2012" name="Stand. Genomic Sci.">
        <title>Complete genome sequence of the facultatively chemolithoautotrophic and methylotrophic alpha Proteobacterium Starkeya novella type strain (ATCC 8093(T)).</title>
        <authorList>
            <person name="Kappler U."/>
            <person name="Davenport K."/>
            <person name="Beatson S."/>
            <person name="Lucas S."/>
            <person name="Lapidus A."/>
            <person name="Copeland A."/>
            <person name="Berry K.W."/>
            <person name="Glavina Del Rio T."/>
            <person name="Hammon N."/>
            <person name="Dalin E."/>
            <person name="Tice H."/>
            <person name="Pitluck S."/>
            <person name="Richardson P."/>
            <person name="Bruce D."/>
            <person name="Goodwin L.A."/>
            <person name="Han C."/>
            <person name="Tapia R."/>
            <person name="Detter J.C."/>
            <person name="Chang Y.J."/>
            <person name="Jeffries C.D."/>
            <person name="Land M."/>
            <person name="Hauser L."/>
            <person name="Kyrpides N.C."/>
            <person name="Goker M."/>
            <person name="Ivanova N."/>
            <person name="Klenk H.P."/>
            <person name="Woyke T."/>
        </authorList>
    </citation>
    <scope>NUCLEOTIDE SEQUENCE [LARGE SCALE GENOMIC DNA]</scope>
    <source>
        <strain evidence="7">ATCC 8093 / DSM 506 / JCM 20403 / CCM 1077 / IAM 12100 / NBRC 12443 / NCIMB 10456</strain>
    </source>
</reference>
<dbReference type="PIRSF" id="PIRSF036758">
    <property type="entry name" value="Aden_M_ParB"/>
    <property type="match status" value="1"/>
</dbReference>
<dbReference type="SMART" id="SM00470">
    <property type="entry name" value="ParB"/>
    <property type="match status" value="1"/>
</dbReference>
<dbReference type="GO" id="GO:0003677">
    <property type="term" value="F:DNA binding"/>
    <property type="evidence" value="ECO:0007669"/>
    <property type="project" value="InterPro"/>
</dbReference>
<dbReference type="SUPFAM" id="SSF53335">
    <property type="entry name" value="S-adenosyl-L-methionine-dependent methyltransferases"/>
    <property type="match status" value="1"/>
</dbReference>
<comment type="similarity">
    <text evidence="4">Belongs to the N(4)/N(6)-methyltransferase family.</text>
</comment>
<dbReference type="InterPro" id="IPR036086">
    <property type="entry name" value="ParB/Sulfiredoxin_sf"/>
</dbReference>
<dbReference type="PRINTS" id="PR00508">
    <property type="entry name" value="S21N4MTFRASE"/>
</dbReference>
<evidence type="ECO:0000259" key="5">
    <source>
        <dbReference type="SMART" id="SM00470"/>
    </source>
</evidence>
<name>D7A2P3_ANCN5</name>
<evidence type="ECO:0000256" key="4">
    <source>
        <dbReference type="RuleBase" id="RU362026"/>
    </source>
</evidence>
<proteinExistence type="inferred from homology"/>
<keyword evidence="7" id="KW-1185">Reference proteome</keyword>
<dbReference type="CDD" id="cd16403">
    <property type="entry name" value="ParB_N_like_MT"/>
    <property type="match status" value="1"/>
</dbReference>
<dbReference type="SUPFAM" id="SSF110849">
    <property type="entry name" value="ParB/Sulfiredoxin"/>
    <property type="match status" value="1"/>
</dbReference>
<evidence type="ECO:0000256" key="3">
    <source>
        <dbReference type="ARBA" id="ARBA00047942"/>
    </source>
</evidence>
<dbReference type="Proteomes" id="UP000006633">
    <property type="component" value="Chromosome"/>
</dbReference>
<evidence type="ECO:0000313" key="7">
    <source>
        <dbReference type="Proteomes" id="UP000006633"/>
    </source>
</evidence>
<dbReference type="InterPro" id="IPR029063">
    <property type="entry name" value="SAM-dependent_MTases_sf"/>
</dbReference>